<organism evidence="2 3">
    <name type="scientific">Portunus trituberculatus</name>
    <name type="common">Swimming crab</name>
    <name type="synonym">Neptunus trituberculatus</name>
    <dbReference type="NCBI Taxonomy" id="210409"/>
    <lineage>
        <taxon>Eukaryota</taxon>
        <taxon>Metazoa</taxon>
        <taxon>Ecdysozoa</taxon>
        <taxon>Arthropoda</taxon>
        <taxon>Crustacea</taxon>
        <taxon>Multicrustacea</taxon>
        <taxon>Malacostraca</taxon>
        <taxon>Eumalacostraca</taxon>
        <taxon>Eucarida</taxon>
        <taxon>Decapoda</taxon>
        <taxon>Pleocyemata</taxon>
        <taxon>Brachyura</taxon>
        <taxon>Eubrachyura</taxon>
        <taxon>Portunoidea</taxon>
        <taxon>Portunidae</taxon>
        <taxon>Portuninae</taxon>
        <taxon>Portunus</taxon>
    </lineage>
</organism>
<feature type="compositionally biased region" description="Basic and acidic residues" evidence="1">
    <location>
        <begin position="64"/>
        <end position="74"/>
    </location>
</feature>
<keyword evidence="3" id="KW-1185">Reference proteome</keyword>
<dbReference type="EMBL" id="VSRR010043523">
    <property type="protein sequence ID" value="MPC76496.1"/>
    <property type="molecule type" value="Genomic_DNA"/>
</dbReference>
<proteinExistence type="predicted"/>
<sequence length="118" mass="13780">MTNLVKLRSDGDYQFISRDMTPRLDVWRVAESWCSGGRVVWWARREWRRPGRWRRLLASIDIPRRHPQTTERPRHPVLAPSALDAPDGRREAGEAKEQGIDILKHVSLEIWNGSCIAR</sequence>
<dbReference type="AlphaFoldDB" id="A0A5B7I3H5"/>
<accession>A0A5B7I3H5</accession>
<evidence type="ECO:0000313" key="2">
    <source>
        <dbReference type="EMBL" id="MPC76496.1"/>
    </source>
</evidence>
<reference evidence="2 3" key="1">
    <citation type="submission" date="2019-05" db="EMBL/GenBank/DDBJ databases">
        <title>Another draft genome of Portunus trituberculatus and its Hox gene families provides insights of decapod evolution.</title>
        <authorList>
            <person name="Jeong J.-H."/>
            <person name="Song I."/>
            <person name="Kim S."/>
            <person name="Choi T."/>
            <person name="Kim D."/>
            <person name="Ryu S."/>
            <person name="Kim W."/>
        </authorList>
    </citation>
    <scope>NUCLEOTIDE SEQUENCE [LARGE SCALE GENOMIC DNA]</scope>
    <source>
        <tissue evidence="2">Muscle</tissue>
    </source>
</reference>
<gene>
    <name evidence="2" type="ORF">E2C01_070912</name>
</gene>
<protein>
    <submittedName>
        <fullName evidence="2">Uncharacterized protein</fullName>
    </submittedName>
</protein>
<comment type="caution">
    <text evidence="2">The sequence shown here is derived from an EMBL/GenBank/DDBJ whole genome shotgun (WGS) entry which is preliminary data.</text>
</comment>
<feature type="compositionally biased region" description="Basic and acidic residues" evidence="1">
    <location>
        <begin position="86"/>
        <end position="96"/>
    </location>
</feature>
<feature type="region of interest" description="Disordered" evidence="1">
    <location>
        <begin position="64"/>
        <end position="96"/>
    </location>
</feature>
<name>A0A5B7I3H5_PORTR</name>
<evidence type="ECO:0000256" key="1">
    <source>
        <dbReference type="SAM" id="MobiDB-lite"/>
    </source>
</evidence>
<dbReference type="Proteomes" id="UP000324222">
    <property type="component" value="Unassembled WGS sequence"/>
</dbReference>
<evidence type="ECO:0000313" key="3">
    <source>
        <dbReference type="Proteomes" id="UP000324222"/>
    </source>
</evidence>